<proteinExistence type="predicted"/>
<feature type="transmembrane region" description="Helical" evidence="1">
    <location>
        <begin position="48"/>
        <end position="69"/>
    </location>
</feature>
<keyword evidence="1" id="KW-0472">Membrane</keyword>
<protein>
    <recommendedName>
        <fullName evidence="4">Transmembrane protein</fullName>
    </recommendedName>
</protein>
<keyword evidence="1" id="KW-1133">Transmembrane helix</keyword>
<organism evidence="2 3">
    <name type="scientific">Discostella pseudostelligera</name>
    <dbReference type="NCBI Taxonomy" id="259834"/>
    <lineage>
        <taxon>Eukaryota</taxon>
        <taxon>Sar</taxon>
        <taxon>Stramenopiles</taxon>
        <taxon>Ochrophyta</taxon>
        <taxon>Bacillariophyta</taxon>
        <taxon>Coscinodiscophyceae</taxon>
        <taxon>Thalassiosirophycidae</taxon>
        <taxon>Stephanodiscales</taxon>
        <taxon>Stephanodiscaceae</taxon>
        <taxon>Discostella</taxon>
    </lineage>
</organism>
<dbReference type="Proteomes" id="UP001530293">
    <property type="component" value="Unassembled WGS sequence"/>
</dbReference>
<accession>A0ABD3M3I5</accession>
<sequence length="360" mass="40924">MSSPFADVTPLLGLGKDGTTDTVVKSVDSNKRRLGIGRTRGAEDDSRVTVAMILKSALAILVAAAGLAASTMSFIISPAIVVYIMGSICSLNFAIVTCNEWRIFRYRVEAVERIRNMMDVLEKEKVVLEDNVETLTMYVSRFPSCILLKHQRRPTHIANSHPMRRILPRFGDVEHELQEMAQAEESSIDRCLELVKMNEESMDKMRENLRQKIMQDVIEILIRRDICRTQTIDRVEARLVALKIAVKLESYGVIFDEDKFLRVVALNPTLMGVAGAVRKLLPPYERHGDDFSVDSDKDDIYDMFYMSRPDQNETGSTVDGILESLASRSFSERRHIISSGRYFVHYSVAQLQKESHWIED</sequence>
<feature type="transmembrane region" description="Helical" evidence="1">
    <location>
        <begin position="75"/>
        <end position="97"/>
    </location>
</feature>
<name>A0ABD3M3I5_9STRA</name>
<keyword evidence="3" id="KW-1185">Reference proteome</keyword>
<dbReference type="AlphaFoldDB" id="A0ABD3M3I5"/>
<reference evidence="2 3" key="1">
    <citation type="submission" date="2024-10" db="EMBL/GenBank/DDBJ databases">
        <title>Updated reference genomes for cyclostephanoid diatoms.</title>
        <authorList>
            <person name="Roberts W.R."/>
            <person name="Alverson A.J."/>
        </authorList>
    </citation>
    <scope>NUCLEOTIDE SEQUENCE [LARGE SCALE GENOMIC DNA]</scope>
    <source>
        <strain evidence="2 3">AJA232-27</strain>
    </source>
</reference>
<evidence type="ECO:0000313" key="2">
    <source>
        <dbReference type="EMBL" id="KAL3757403.1"/>
    </source>
</evidence>
<dbReference type="EMBL" id="JALLBG020000266">
    <property type="protein sequence ID" value="KAL3757403.1"/>
    <property type="molecule type" value="Genomic_DNA"/>
</dbReference>
<keyword evidence="1" id="KW-0812">Transmembrane</keyword>
<evidence type="ECO:0000256" key="1">
    <source>
        <dbReference type="SAM" id="Phobius"/>
    </source>
</evidence>
<gene>
    <name evidence="2" type="ORF">ACHAWU_005134</name>
</gene>
<evidence type="ECO:0008006" key="4">
    <source>
        <dbReference type="Google" id="ProtNLM"/>
    </source>
</evidence>
<comment type="caution">
    <text evidence="2">The sequence shown here is derived from an EMBL/GenBank/DDBJ whole genome shotgun (WGS) entry which is preliminary data.</text>
</comment>
<evidence type="ECO:0000313" key="3">
    <source>
        <dbReference type="Proteomes" id="UP001530293"/>
    </source>
</evidence>